<keyword evidence="6 8" id="KW-0067">ATP-binding</keyword>
<evidence type="ECO:0000256" key="2">
    <source>
        <dbReference type="ARBA" id="ARBA00022679"/>
    </source>
</evidence>
<comment type="similarity">
    <text evidence="1 8">Belongs to the thymidylate kinase family.</text>
</comment>
<dbReference type="RefSeq" id="WP_149566533.1">
    <property type="nucleotide sequence ID" value="NZ_CP035807.1"/>
</dbReference>
<dbReference type="NCBIfam" id="TIGR00041">
    <property type="entry name" value="DTMP_kinase"/>
    <property type="match status" value="1"/>
</dbReference>
<sequence>MKTEVLKNFIVLEGLDGAGTTTQLNSLTAKLIEDNLTVFKTFEPTDQNIGRLIRSVLQKKISLEAKTISKLFVADRYEHIYGKDGIIEHLDNGEYVICDRYLFSSLAYQSPDCDFDFVYNINKDYPLPEYLFFISTPVEVCQERLDKRGDEKELFDAKEFQKQVVSFYNKALEIYKDSGINIQIIDGNKSPNDITNEILNIIR</sequence>
<dbReference type="SUPFAM" id="SSF52540">
    <property type="entry name" value="P-loop containing nucleoside triphosphate hydrolases"/>
    <property type="match status" value="1"/>
</dbReference>
<dbReference type="Proteomes" id="UP000323824">
    <property type="component" value="Chromosome"/>
</dbReference>
<dbReference type="GO" id="GO:0005524">
    <property type="term" value="F:ATP binding"/>
    <property type="evidence" value="ECO:0007669"/>
    <property type="project" value="UniProtKB-UniRule"/>
</dbReference>
<dbReference type="Pfam" id="PF02223">
    <property type="entry name" value="Thymidylate_kin"/>
    <property type="match status" value="1"/>
</dbReference>
<dbReference type="PANTHER" id="PTHR10344">
    <property type="entry name" value="THYMIDYLATE KINASE"/>
    <property type="match status" value="1"/>
</dbReference>
<evidence type="ECO:0000313" key="11">
    <source>
        <dbReference type="Proteomes" id="UP000323824"/>
    </source>
</evidence>
<name>A0A5C1Q5E0_9SPIO</name>
<accession>A0A5C1Q5E0</accession>
<dbReference type="KEGG" id="sper:EW093_00645"/>
<dbReference type="GO" id="GO:0006233">
    <property type="term" value="P:dTDP biosynthetic process"/>
    <property type="evidence" value="ECO:0007669"/>
    <property type="project" value="InterPro"/>
</dbReference>
<evidence type="ECO:0000259" key="9">
    <source>
        <dbReference type="Pfam" id="PF02223"/>
    </source>
</evidence>
<evidence type="ECO:0000313" key="10">
    <source>
        <dbReference type="EMBL" id="QEN03273.1"/>
    </source>
</evidence>
<keyword evidence="3 8" id="KW-0545">Nucleotide biosynthesis</keyword>
<dbReference type="InterPro" id="IPR027417">
    <property type="entry name" value="P-loop_NTPase"/>
</dbReference>
<dbReference type="PANTHER" id="PTHR10344:SF4">
    <property type="entry name" value="UMP-CMP KINASE 2, MITOCHONDRIAL"/>
    <property type="match status" value="1"/>
</dbReference>
<dbReference type="HAMAP" id="MF_00165">
    <property type="entry name" value="Thymidylate_kinase"/>
    <property type="match status" value="1"/>
</dbReference>
<gene>
    <name evidence="8 10" type="primary">tmk</name>
    <name evidence="10" type="ORF">EW093_00645</name>
</gene>
<proteinExistence type="inferred from homology"/>
<dbReference type="GO" id="GO:0004798">
    <property type="term" value="F:dTMP kinase activity"/>
    <property type="evidence" value="ECO:0007669"/>
    <property type="project" value="UniProtKB-UniRule"/>
</dbReference>
<feature type="domain" description="Thymidylate kinase-like" evidence="9">
    <location>
        <begin position="12"/>
        <end position="198"/>
    </location>
</feature>
<evidence type="ECO:0000256" key="5">
    <source>
        <dbReference type="ARBA" id="ARBA00022777"/>
    </source>
</evidence>
<dbReference type="InterPro" id="IPR018095">
    <property type="entry name" value="Thymidylate_kin_CS"/>
</dbReference>
<evidence type="ECO:0000256" key="1">
    <source>
        <dbReference type="ARBA" id="ARBA00009776"/>
    </source>
</evidence>
<dbReference type="InterPro" id="IPR018094">
    <property type="entry name" value="Thymidylate_kinase"/>
</dbReference>
<keyword evidence="11" id="KW-1185">Reference proteome</keyword>
<dbReference type="GO" id="GO:0005737">
    <property type="term" value="C:cytoplasm"/>
    <property type="evidence" value="ECO:0007669"/>
    <property type="project" value="TreeGrafter"/>
</dbReference>
<dbReference type="OrthoDB" id="9774907at2"/>
<dbReference type="GO" id="GO:0006227">
    <property type="term" value="P:dUDP biosynthetic process"/>
    <property type="evidence" value="ECO:0007669"/>
    <property type="project" value="TreeGrafter"/>
</dbReference>
<dbReference type="EMBL" id="CP035807">
    <property type="protein sequence ID" value="QEN03273.1"/>
    <property type="molecule type" value="Genomic_DNA"/>
</dbReference>
<organism evidence="10 11">
    <name type="scientific">Thiospirochaeta perfilievii</name>
    <dbReference type="NCBI Taxonomy" id="252967"/>
    <lineage>
        <taxon>Bacteria</taxon>
        <taxon>Pseudomonadati</taxon>
        <taxon>Spirochaetota</taxon>
        <taxon>Spirochaetia</taxon>
        <taxon>Spirochaetales</taxon>
        <taxon>Spirochaetaceae</taxon>
        <taxon>Thiospirochaeta</taxon>
    </lineage>
</organism>
<dbReference type="EC" id="2.7.4.9" evidence="8"/>
<keyword evidence="2 8" id="KW-0808">Transferase</keyword>
<reference evidence="10 11" key="1">
    <citation type="submission" date="2019-02" db="EMBL/GenBank/DDBJ databases">
        <authorList>
            <person name="Fomenkov A."/>
            <person name="Dubinina G."/>
            <person name="Grabovich M."/>
            <person name="Vincze T."/>
            <person name="Roberts R.J."/>
        </authorList>
    </citation>
    <scope>NUCLEOTIDE SEQUENCE [LARGE SCALE GENOMIC DNA]</scope>
    <source>
        <strain evidence="10 11">P</strain>
    </source>
</reference>
<dbReference type="CDD" id="cd01672">
    <property type="entry name" value="TMPK"/>
    <property type="match status" value="1"/>
</dbReference>
<evidence type="ECO:0000256" key="7">
    <source>
        <dbReference type="ARBA" id="ARBA00048743"/>
    </source>
</evidence>
<protein>
    <recommendedName>
        <fullName evidence="8">Thymidylate kinase</fullName>
        <ecNumber evidence="8">2.7.4.9</ecNumber>
    </recommendedName>
    <alternativeName>
        <fullName evidence="8">dTMP kinase</fullName>
    </alternativeName>
</protein>
<evidence type="ECO:0000256" key="4">
    <source>
        <dbReference type="ARBA" id="ARBA00022741"/>
    </source>
</evidence>
<dbReference type="InterPro" id="IPR039430">
    <property type="entry name" value="Thymidylate_kin-like_dom"/>
</dbReference>
<dbReference type="PROSITE" id="PS01331">
    <property type="entry name" value="THYMIDYLATE_KINASE"/>
    <property type="match status" value="1"/>
</dbReference>
<keyword evidence="5 8" id="KW-0418">Kinase</keyword>
<dbReference type="Gene3D" id="3.40.50.300">
    <property type="entry name" value="P-loop containing nucleotide triphosphate hydrolases"/>
    <property type="match status" value="1"/>
</dbReference>
<evidence type="ECO:0000256" key="8">
    <source>
        <dbReference type="HAMAP-Rule" id="MF_00165"/>
    </source>
</evidence>
<reference evidence="10 11" key="2">
    <citation type="submission" date="2019-09" db="EMBL/GenBank/DDBJ databases">
        <title>Complete Genome Sequence and Methylome Analysis of free living Spirochaetas.</title>
        <authorList>
            <person name="Leshcheva N."/>
            <person name="Mikheeva N."/>
        </authorList>
    </citation>
    <scope>NUCLEOTIDE SEQUENCE [LARGE SCALE GENOMIC DNA]</scope>
    <source>
        <strain evidence="10 11">P</strain>
    </source>
</reference>
<comment type="function">
    <text evidence="8">Phosphorylation of dTMP to form dTDP in both de novo and salvage pathways of dTTP synthesis.</text>
</comment>
<dbReference type="AlphaFoldDB" id="A0A5C1Q5E0"/>
<dbReference type="GO" id="GO:0006235">
    <property type="term" value="P:dTTP biosynthetic process"/>
    <property type="evidence" value="ECO:0007669"/>
    <property type="project" value="UniProtKB-UniRule"/>
</dbReference>
<keyword evidence="4 8" id="KW-0547">Nucleotide-binding</keyword>
<evidence type="ECO:0000256" key="3">
    <source>
        <dbReference type="ARBA" id="ARBA00022727"/>
    </source>
</evidence>
<comment type="catalytic activity">
    <reaction evidence="7 8">
        <text>dTMP + ATP = dTDP + ADP</text>
        <dbReference type="Rhea" id="RHEA:13517"/>
        <dbReference type="ChEBI" id="CHEBI:30616"/>
        <dbReference type="ChEBI" id="CHEBI:58369"/>
        <dbReference type="ChEBI" id="CHEBI:63528"/>
        <dbReference type="ChEBI" id="CHEBI:456216"/>
        <dbReference type="EC" id="2.7.4.9"/>
    </reaction>
</comment>
<evidence type="ECO:0000256" key="6">
    <source>
        <dbReference type="ARBA" id="ARBA00022840"/>
    </source>
</evidence>
<comment type="caution">
    <text evidence="8">Lacks conserved residue(s) required for the propagation of feature annotation.</text>
</comment>